<keyword evidence="3" id="KW-1185">Reference proteome</keyword>
<feature type="region of interest" description="Disordered" evidence="1">
    <location>
        <begin position="27"/>
        <end position="68"/>
    </location>
</feature>
<dbReference type="AlphaFoldDB" id="A0ABD0Z3K3"/>
<sequence length="240" mass="26249">MFEKNTKEETTGIGMFPKICHLLASSTSSDTQDLIRLDSTPSDDDRFGDEDEDGECSDEGPIGNGESGVHSLTNPLYPYFSGTDSGTSSGGAGEDTELLRDLPVLHPNMGSNLVPIHQSGQGDSGCDALAFTALWVADGMLTRKIGFILQRSHAERCDASLSGLMQIPQCRRVLQLLCCFKHQPPSIMTSYRHLLLLPQQSQQGIVLVYLSPVFQMTFWDCLYSPLGRLEMLSCLYPPPG</sequence>
<organism evidence="2 3">
    <name type="scientific">Ranatra chinensis</name>
    <dbReference type="NCBI Taxonomy" id="642074"/>
    <lineage>
        <taxon>Eukaryota</taxon>
        <taxon>Metazoa</taxon>
        <taxon>Ecdysozoa</taxon>
        <taxon>Arthropoda</taxon>
        <taxon>Hexapoda</taxon>
        <taxon>Insecta</taxon>
        <taxon>Pterygota</taxon>
        <taxon>Neoptera</taxon>
        <taxon>Paraneoptera</taxon>
        <taxon>Hemiptera</taxon>
        <taxon>Heteroptera</taxon>
        <taxon>Panheteroptera</taxon>
        <taxon>Nepomorpha</taxon>
        <taxon>Nepidae</taxon>
        <taxon>Ranatrinae</taxon>
        <taxon>Ranatra</taxon>
    </lineage>
</organism>
<feature type="compositionally biased region" description="Acidic residues" evidence="1">
    <location>
        <begin position="46"/>
        <end position="58"/>
    </location>
</feature>
<proteinExistence type="predicted"/>
<comment type="caution">
    <text evidence="2">The sequence shown here is derived from an EMBL/GenBank/DDBJ whole genome shotgun (WGS) entry which is preliminary data.</text>
</comment>
<evidence type="ECO:0000313" key="2">
    <source>
        <dbReference type="EMBL" id="KAL1130673.1"/>
    </source>
</evidence>
<evidence type="ECO:0000313" key="3">
    <source>
        <dbReference type="Proteomes" id="UP001558652"/>
    </source>
</evidence>
<dbReference type="EMBL" id="JBFDAA010000007">
    <property type="protein sequence ID" value="KAL1130673.1"/>
    <property type="molecule type" value="Genomic_DNA"/>
</dbReference>
<accession>A0ABD0Z3K3</accession>
<protein>
    <submittedName>
        <fullName evidence="2">Uncharacterized protein</fullName>
    </submittedName>
</protein>
<dbReference type="Proteomes" id="UP001558652">
    <property type="component" value="Unassembled WGS sequence"/>
</dbReference>
<evidence type="ECO:0000256" key="1">
    <source>
        <dbReference type="SAM" id="MobiDB-lite"/>
    </source>
</evidence>
<name>A0ABD0Z3K3_9HEMI</name>
<reference evidence="2 3" key="1">
    <citation type="submission" date="2024-07" db="EMBL/GenBank/DDBJ databases">
        <title>Chromosome-level genome assembly of the water stick insect Ranatra chinensis (Heteroptera: Nepidae).</title>
        <authorList>
            <person name="Liu X."/>
        </authorList>
    </citation>
    <scope>NUCLEOTIDE SEQUENCE [LARGE SCALE GENOMIC DNA]</scope>
    <source>
        <strain evidence="2">Cailab_2021Rc</strain>
        <tissue evidence="2">Muscle</tissue>
    </source>
</reference>
<gene>
    <name evidence="2" type="ORF">AAG570_011915</name>
</gene>